<evidence type="ECO:0000256" key="1">
    <source>
        <dbReference type="ARBA" id="ARBA00022729"/>
    </source>
</evidence>
<feature type="signal peptide" evidence="2">
    <location>
        <begin position="1"/>
        <end position="21"/>
    </location>
</feature>
<dbReference type="PIRSF" id="PIRSF028205">
    <property type="entry name" value="UCP028205"/>
    <property type="match status" value="1"/>
</dbReference>
<evidence type="ECO:0000256" key="2">
    <source>
        <dbReference type="SAM" id="SignalP"/>
    </source>
</evidence>
<gene>
    <name evidence="4" type="ORF">BWK72_11060</name>
</gene>
<keyword evidence="4" id="KW-0449">Lipoprotein</keyword>
<name>A0A1W9KTR9_9BURK</name>
<feature type="chain" id="PRO_5012461926" evidence="2">
    <location>
        <begin position="22"/>
        <end position="265"/>
    </location>
</feature>
<dbReference type="CDD" id="cd16329">
    <property type="entry name" value="LolA_like"/>
    <property type="match status" value="1"/>
</dbReference>
<dbReference type="Gene3D" id="2.50.20.10">
    <property type="entry name" value="Lipoprotein localisation LolA/LolB/LppX"/>
    <property type="match status" value="1"/>
</dbReference>
<dbReference type="EMBL" id="MTEI01000006">
    <property type="protein sequence ID" value="OQW87844.1"/>
    <property type="molecule type" value="Genomic_DNA"/>
</dbReference>
<dbReference type="InterPro" id="IPR033399">
    <property type="entry name" value="TP_0789-like"/>
</dbReference>
<dbReference type="AlphaFoldDB" id="A0A1W9KTR9"/>
<proteinExistence type="predicted"/>
<sequence length="265" mass="30083">MKLHRLSLLLLGWLVSAVALAQGSAPPNTQPNAQTMLQASDAVRNPDKPFGVTVTLIEYRDGKQTDTSTLGSYAKSDARSGQFRTLIRFVAPARDEGKLMLKAGNDFWFYDPASRASVRLSPQQRLMGQASNGDVVTVNLAKDYQAKVGLEEEITDGNRQKRRTTRLDLSASGPDASYNRIELWVDSANHQPLKGKFYSESERLLKTVYYRRYQNQLGKERPTEMVIIDGLDTKWVTVMRYADFVFRDVPEVWLQRDYLPNFKPE</sequence>
<organism evidence="4 5">
    <name type="scientific">Rhodoferax ferrireducens</name>
    <dbReference type="NCBI Taxonomy" id="192843"/>
    <lineage>
        <taxon>Bacteria</taxon>
        <taxon>Pseudomonadati</taxon>
        <taxon>Pseudomonadota</taxon>
        <taxon>Betaproteobacteria</taxon>
        <taxon>Burkholderiales</taxon>
        <taxon>Comamonadaceae</taxon>
        <taxon>Rhodoferax</taxon>
    </lineage>
</organism>
<protein>
    <submittedName>
        <fullName evidence="4">Outer membrane lipoprotein-sorting protein</fullName>
    </submittedName>
</protein>
<keyword evidence="1 2" id="KW-0732">Signal</keyword>
<dbReference type="SUPFAM" id="SSF89392">
    <property type="entry name" value="Prokaryotic lipoproteins and lipoprotein localization factors"/>
    <property type="match status" value="1"/>
</dbReference>
<reference evidence="4 5" key="1">
    <citation type="submission" date="2017-01" db="EMBL/GenBank/DDBJ databases">
        <title>Novel large sulfur bacteria in the metagenomes of groundwater-fed chemosynthetic microbial mats in the Lake Huron basin.</title>
        <authorList>
            <person name="Sharrar A.M."/>
            <person name="Flood B.E."/>
            <person name="Bailey J.V."/>
            <person name="Jones D.S."/>
            <person name="Biddanda B."/>
            <person name="Ruberg S.A."/>
            <person name="Marcus D.N."/>
            <person name="Dick G.J."/>
        </authorList>
    </citation>
    <scope>NUCLEOTIDE SEQUENCE [LARGE SCALE GENOMIC DNA]</scope>
    <source>
        <strain evidence="4">A7</strain>
    </source>
</reference>
<evidence type="ECO:0000313" key="5">
    <source>
        <dbReference type="Proteomes" id="UP000192505"/>
    </source>
</evidence>
<evidence type="ECO:0000259" key="3">
    <source>
        <dbReference type="Pfam" id="PF17131"/>
    </source>
</evidence>
<dbReference type="Pfam" id="PF17131">
    <property type="entry name" value="LolA_like"/>
    <property type="match status" value="1"/>
</dbReference>
<dbReference type="InterPro" id="IPR029046">
    <property type="entry name" value="LolA/LolB/LppX"/>
</dbReference>
<dbReference type="Proteomes" id="UP000192505">
    <property type="component" value="Unassembled WGS sequence"/>
</dbReference>
<evidence type="ECO:0000313" key="4">
    <source>
        <dbReference type="EMBL" id="OQW87844.1"/>
    </source>
</evidence>
<dbReference type="InterPro" id="IPR011220">
    <property type="entry name" value="UCP028205"/>
</dbReference>
<comment type="caution">
    <text evidence="4">The sequence shown here is derived from an EMBL/GenBank/DDBJ whole genome shotgun (WGS) entry which is preliminary data.</text>
</comment>
<accession>A0A1W9KTR9</accession>
<feature type="domain" description="Uncharacterized protein TP-0789" evidence="3">
    <location>
        <begin position="84"/>
        <end position="259"/>
    </location>
</feature>